<evidence type="ECO:0000313" key="6">
    <source>
        <dbReference type="Proteomes" id="UP000533306"/>
    </source>
</evidence>
<keyword evidence="3 4" id="KW-0732">Signal</keyword>
<dbReference type="InterPro" id="IPR038404">
    <property type="entry name" value="TRAP_DctP_sf"/>
</dbReference>
<comment type="similarity">
    <text evidence="1">Belongs to the bacterial solute-binding protein 7 family.</text>
</comment>
<keyword evidence="6" id="KW-1185">Reference proteome</keyword>
<sequence>MKLRLFLPVLVAGALALINVTGASAQTIKVGHSDNQAHPKHEAFVHFARLVDEKSQGRLKVEIYPSGQLGDERELLESLQTGAMHLTSVSNGVMSAFAPQFMLLDIPFSFSDSESARRALDGAQDILFTDLDRIGLHGLSIWEQGFRQVSSAKKGISASADVQGLKLRTMEAPLHVEAWRAMGANPTPMSWGQVYSSLQTGIIDGQENPLYVVTQEKLFEVQKFVSLTNHIYDAMPVVASESWWSSLSDDDRKLITDAMAEATSFQRGLVDAAVEKARTDLAELGVEITEPPADQIAALKAQAQPPVISRIRDTLGDAPVDAWLAVIAE</sequence>
<gene>
    <name evidence="5" type="ORF">HNR59_001275</name>
</gene>
<dbReference type="NCBIfam" id="TIGR00787">
    <property type="entry name" value="dctP"/>
    <property type="match status" value="1"/>
</dbReference>
<feature type="signal peptide" evidence="4">
    <location>
        <begin position="1"/>
        <end position="25"/>
    </location>
</feature>
<dbReference type="PANTHER" id="PTHR33376">
    <property type="match status" value="1"/>
</dbReference>
<feature type="chain" id="PRO_5031296866" evidence="4">
    <location>
        <begin position="26"/>
        <end position="329"/>
    </location>
</feature>
<evidence type="ECO:0000256" key="3">
    <source>
        <dbReference type="ARBA" id="ARBA00022729"/>
    </source>
</evidence>
<organism evidence="5 6">
    <name type="scientific">Aquamicrobium lusatiense</name>
    <dbReference type="NCBI Taxonomy" id="89772"/>
    <lineage>
        <taxon>Bacteria</taxon>
        <taxon>Pseudomonadati</taxon>
        <taxon>Pseudomonadota</taxon>
        <taxon>Alphaproteobacteria</taxon>
        <taxon>Hyphomicrobiales</taxon>
        <taxon>Phyllobacteriaceae</taxon>
        <taxon>Aquamicrobium</taxon>
    </lineage>
</organism>
<evidence type="ECO:0000256" key="1">
    <source>
        <dbReference type="ARBA" id="ARBA00009023"/>
    </source>
</evidence>
<dbReference type="PIRSF" id="PIRSF006470">
    <property type="entry name" value="DctB"/>
    <property type="match status" value="1"/>
</dbReference>
<dbReference type="PANTHER" id="PTHR33376:SF7">
    <property type="entry name" value="C4-DICARBOXYLATE-BINDING PROTEIN DCTB"/>
    <property type="match status" value="1"/>
</dbReference>
<dbReference type="CDD" id="cd13603">
    <property type="entry name" value="PBP2_TRAP_Siap_TeaA_like"/>
    <property type="match status" value="1"/>
</dbReference>
<dbReference type="AlphaFoldDB" id="A0A7W9S132"/>
<dbReference type="Gene3D" id="3.40.190.170">
    <property type="entry name" value="Bacterial extracellular solute-binding protein, family 7"/>
    <property type="match status" value="1"/>
</dbReference>
<proteinExistence type="inferred from homology"/>
<evidence type="ECO:0000313" key="5">
    <source>
        <dbReference type="EMBL" id="MBB6011930.1"/>
    </source>
</evidence>
<keyword evidence="2" id="KW-0813">Transport</keyword>
<dbReference type="RefSeq" id="WP_183827507.1">
    <property type="nucleotide sequence ID" value="NZ_JACHEU010000001.1"/>
</dbReference>
<accession>A0A7W9S132</accession>
<dbReference type="NCBIfam" id="NF037995">
    <property type="entry name" value="TRAP_S1"/>
    <property type="match status" value="1"/>
</dbReference>
<name>A0A7W9S132_9HYPH</name>
<evidence type="ECO:0000256" key="4">
    <source>
        <dbReference type="SAM" id="SignalP"/>
    </source>
</evidence>
<dbReference type="GO" id="GO:0030288">
    <property type="term" value="C:outer membrane-bounded periplasmic space"/>
    <property type="evidence" value="ECO:0007669"/>
    <property type="project" value="InterPro"/>
</dbReference>
<dbReference type="Proteomes" id="UP000533306">
    <property type="component" value="Unassembled WGS sequence"/>
</dbReference>
<keyword evidence="5" id="KW-0675">Receptor</keyword>
<dbReference type="InterPro" id="IPR004682">
    <property type="entry name" value="TRAP_DctP"/>
</dbReference>
<dbReference type="Pfam" id="PF03480">
    <property type="entry name" value="DctP"/>
    <property type="match status" value="1"/>
</dbReference>
<protein>
    <submittedName>
        <fullName evidence="5">Tripartite ATP-independent transporter DctP family solute receptor</fullName>
    </submittedName>
</protein>
<dbReference type="GO" id="GO:0055085">
    <property type="term" value="P:transmembrane transport"/>
    <property type="evidence" value="ECO:0007669"/>
    <property type="project" value="InterPro"/>
</dbReference>
<comment type="caution">
    <text evidence="5">The sequence shown here is derived from an EMBL/GenBank/DDBJ whole genome shotgun (WGS) entry which is preliminary data.</text>
</comment>
<evidence type="ECO:0000256" key="2">
    <source>
        <dbReference type="ARBA" id="ARBA00022448"/>
    </source>
</evidence>
<reference evidence="5 6" key="1">
    <citation type="submission" date="2020-08" db="EMBL/GenBank/DDBJ databases">
        <title>Genomic Encyclopedia of Type Strains, Phase IV (KMG-IV): sequencing the most valuable type-strain genomes for metagenomic binning, comparative biology and taxonomic classification.</title>
        <authorList>
            <person name="Goeker M."/>
        </authorList>
    </citation>
    <scope>NUCLEOTIDE SEQUENCE [LARGE SCALE GENOMIC DNA]</scope>
    <source>
        <strain evidence="5 6">DSM 11099</strain>
    </source>
</reference>
<dbReference type="EMBL" id="JACHEU010000001">
    <property type="protein sequence ID" value="MBB6011930.1"/>
    <property type="molecule type" value="Genomic_DNA"/>
</dbReference>
<dbReference type="InterPro" id="IPR018389">
    <property type="entry name" value="DctP_fam"/>
</dbReference>